<protein>
    <submittedName>
        <fullName evidence="1">Uncharacterized protein</fullName>
    </submittedName>
</protein>
<reference evidence="1" key="1">
    <citation type="journal article" date="2015" name="ISME J.">
        <title>Aquifer environment selects for microbial species cohorts in sediment and groundwater.</title>
        <authorList>
            <person name="Hug L.A."/>
            <person name="Thomas B.C."/>
            <person name="Brown C.T."/>
            <person name="Frischkorn K.R."/>
            <person name="Williams K.H."/>
            <person name="Tringe S.G."/>
            <person name="Banfield J.F."/>
        </authorList>
    </citation>
    <scope>NUCLEOTIDE SEQUENCE</scope>
</reference>
<dbReference type="AlphaFoldDB" id="A0A0H4T1X7"/>
<proteinExistence type="predicted"/>
<dbReference type="EMBL" id="KT006973">
    <property type="protein sequence ID" value="AKQ01648.1"/>
    <property type="molecule type" value="Genomic_DNA"/>
</dbReference>
<evidence type="ECO:0000313" key="1">
    <source>
        <dbReference type="EMBL" id="AKQ01648.1"/>
    </source>
</evidence>
<accession>A0A0H4T1X7</accession>
<feature type="non-terminal residue" evidence="1">
    <location>
        <position position="1"/>
    </location>
</feature>
<sequence>LPLRAKFSVVTGSLAGQSLRSLKFKGKNFPLSGLNLPFPRSSGNRFTSDFFAFVPSNPTLIFPLAFCPLLPRPLVCPPLPEPYPRPTLLADLLVIFGKFAKSIIKYSQISTGVKLQTLHIHCWPGWKFPIFYPPHPLFRLPPLPLSPDPRQLLRFPPERVSIEF</sequence>
<organism evidence="1">
    <name type="scientific">uncultured Microgenomates bacterium Rifle_16ft_4_minimus_21028</name>
    <dbReference type="NCBI Taxonomy" id="1665108"/>
    <lineage>
        <taxon>Bacteria</taxon>
        <taxon>Candidatus Microgenomatota</taxon>
        <taxon>environmental samples</taxon>
    </lineage>
</organism>
<name>A0A0H4T1X7_9BACT</name>